<dbReference type="SMART" id="SM00532">
    <property type="entry name" value="LIGANc"/>
    <property type="match status" value="1"/>
</dbReference>
<keyword evidence="10 14" id="KW-0520">NAD</keyword>
<keyword evidence="18" id="KW-1185">Reference proteome</keyword>
<sequence length="705" mass="78501">MQPNLFENNPDEAKVEDSSKAPQSRAVPSAKVQLKLEKLKHAIRRHDELYYVRSRPEISDAEYDQLFRELQSLESRYPDLRTPESPTQRVGGAPLAQFNKITHEFPLLSLDSEMDESRVLAFDQRVSRELDGQQPSYSAEPKYDGLSVALTYDHGIFVRGATRGNGAIGEDVTHNLRTIRALPLQLKEGGTFPSHMVVRGEVFMKLQDFHTLNRRLTEQGEEPFANPRNASSGTLRQLDPAITATRPLTITCYDFMNSGSIRPSTHYNAVTCLEAWGLPIPQFRRHCPSIQEALEFHREMFERRDVLPFEIDGIVIKIDRFDWQKALGEKSRSPRWAIAFKFPARKELTKVQEIAMSVGRTGALTPIALLDPVEIGGVTVSRASLHNVEEVARKDVRVGDTVKVERAGDVIPDVVERVPVPGEKRGAPFQPPTTCPVCQSHTIQEGPILYCTGQTVCSAQLKGSLEHFASKGALNIEGLGKKTVAQLVDKGFVKDLSDLYTLGIDDLLQLEGFADKSARQLLGEIERSKEVPFARLLIGLGIRHVGTHIARILAQNFGSLDNLKKATEEELLQIRDIGPEIAASVTHFFQEPRNLKVWQCMESLGVRIQQEASMPKPHAQPLRGKIFVLTGTLNGYSRQEATRKIEELGGRVTASVSKQTDYLIAGEDPGSKYERATTLGVKILDENEFSIIIQSGNSLSSSSNQ</sequence>
<dbReference type="Gene3D" id="3.30.470.30">
    <property type="entry name" value="DNA ligase/mRNA capping enzyme"/>
    <property type="match status" value="1"/>
</dbReference>
<feature type="active site" description="N6-AMP-lysine intermediate" evidence="14">
    <location>
        <position position="142"/>
    </location>
</feature>
<evidence type="ECO:0000256" key="15">
    <source>
        <dbReference type="SAM" id="MobiDB-lite"/>
    </source>
</evidence>
<feature type="binding site" evidence="14">
    <location>
        <position position="163"/>
    </location>
    <ligand>
        <name>NAD(+)</name>
        <dbReference type="ChEBI" id="CHEBI:57540"/>
    </ligand>
</feature>
<keyword evidence="6 14" id="KW-0479">Metal-binding</keyword>
<keyword evidence="14" id="KW-0464">Manganese</keyword>
<dbReference type="Pfam" id="PF03120">
    <property type="entry name" value="OB_DNA_ligase"/>
    <property type="match status" value="1"/>
</dbReference>
<dbReference type="Gene3D" id="1.10.287.610">
    <property type="entry name" value="Helix hairpin bin"/>
    <property type="match status" value="1"/>
</dbReference>
<dbReference type="Gene3D" id="1.10.150.20">
    <property type="entry name" value="5' to 3' exonuclease, C-terminal subdomain"/>
    <property type="match status" value="2"/>
</dbReference>
<dbReference type="SMART" id="SM00292">
    <property type="entry name" value="BRCT"/>
    <property type="match status" value="1"/>
</dbReference>
<dbReference type="CDD" id="cd17748">
    <property type="entry name" value="BRCT_DNA_ligase_like"/>
    <property type="match status" value="1"/>
</dbReference>
<dbReference type="Gene3D" id="3.40.50.10190">
    <property type="entry name" value="BRCT domain"/>
    <property type="match status" value="1"/>
</dbReference>
<keyword evidence="5 14" id="KW-0235">DNA replication</keyword>
<evidence type="ECO:0000313" key="18">
    <source>
        <dbReference type="Proteomes" id="UP001302719"/>
    </source>
</evidence>
<feature type="binding site" evidence="14">
    <location>
        <position position="438"/>
    </location>
    <ligand>
        <name>Zn(2+)</name>
        <dbReference type="ChEBI" id="CHEBI:29105"/>
    </ligand>
</feature>
<feature type="binding site" evidence="14">
    <location>
        <begin position="60"/>
        <end position="64"/>
    </location>
    <ligand>
        <name>NAD(+)</name>
        <dbReference type="ChEBI" id="CHEBI:57540"/>
    </ligand>
</feature>
<dbReference type="InterPro" id="IPR003583">
    <property type="entry name" value="Hlx-hairpin-Hlx_DNA-bd_motif"/>
</dbReference>
<evidence type="ECO:0000256" key="10">
    <source>
        <dbReference type="ARBA" id="ARBA00023027"/>
    </source>
</evidence>
<accession>A0AA96GBM3</accession>
<evidence type="ECO:0000256" key="2">
    <source>
        <dbReference type="ARBA" id="ARBA00012722"/>
    </source>
</evidence>
<feature type="binding site" evidence="14">
    <location>
        <position position="317"/>
    </location>
    <ligand>
        <name>NAD(+)</name>
        <dbReference type="ChEBI" id="CHEBI:57540"/>
    </ligand>
</feature>
<keyword evidence="11 14" id="KW-0234">DNA repair</keyword>
<evidence type="ECO:0000256" key="12">
    <source>
        <dbReference type="ARBA" id="ARBA00034005"/>
    </source>
</evidence>
<dbReference type="PROSITE" id="PS50172">
    <property type="entry name" value="BRCT"/>
    <property type="match status" value="1"/>
</dbReference>
<comment type="catalytic activity">
    <reaction evidence="12 14">
        <text>NAD(+) + (deoxyribonucleotide)n-3'-hydroxyl + 5'-phospho-(deoxyribonucleotide)m = (deoxyribonucleotide)n+m + AMP + beta-nicotinamide D-nucleotide.</text>
        <dbReference type="EC" id="6.5.1.2"/>
    </reaction>
</comment>
<dbReference type="EC" id="6.5.1.2" evidence="2 14"/>
<feature type="region of interest" description="Disordered" evidence="15">
    <location>
        <begin position="1"/>
        <end position="30"/>
    </location>
</feature>
<evidence type="ECO:0000256" key="4">
    <source>
        <dbReference type="ARBA" id="ARBA00022598"/>
    </source>
</evidence>
<dbReference type="FunFam" id="1.10.287.610:FF:000002">
    <property type="entry name" value="DNA ligase"/>
    <property type="match status" value="1"/>
</dbReference>
<protein>
    <recommendedName>
        <fullName evidence="3 14">DNA ligase</fullName>
        <ecNumber evidence="2 14">6.5.1.2</ecNumber>
    </recommendedName>
    <alternativeName>
        <fullName evidence="14">Polydeoxyribonucleotide synthase [NAD(+)]</fullName>
    </alternativeName>
</protein>
<dbReference type="GO" id="GO:0046872">
    <property type="term" value="F:metal ion binding"/>
    <property type="evidence" value="ECO:0007669"/>
    <property type="project" value="UniProtKB-KW"/>
</dbReference>
<dbReference type="FunFam" id="3.30.470.30:FF:000001">
    <property type="entry name" value="DNA ligase"/>
    <property type="match status" value="1"/>
</dbReference>
<gene>
    <name evidence="14 17" type="primary">ligA</name>
    <name evidence="17" type="ORF">PP769_14410</name>
</gene>
<name>A0AA96GBM3_9BACT</name>
<comment type="cofactor">
    <cofactor evidence="14">
        <name>Mg(2+)</name>
        <dbReference type="ChEBI" id="CHEBI:18420"/>
    </cofactor>
    <cofactor evidence="14">
        <name>Mn(2+)</name>
        <dbReference type="ChEBI" id="CHEBI:29035"/>
    </cofactor>
</comment>
<dbReference type="GO" id="GO:0005829">
    <property type="term" value="C:cytosol"/>
    <property type="evidence" value="ECO:0007669"/>
    <property type="project" value="TreeGrafter"/>
</dbReference>
<dbReference type="EMBL" id="CP116967">
    <property type="protein sequence ID" value="WNM57160.1"/>
    <property type="molecule type" value="Genomic_DNA"/>
</dbReference>
<dbReference type="SMART" id="SM00278">
    <property type="entry name" value="HhH1"/>
    <property type="match status" value="3"/>
</dbReference>
<evidence type="ECO:0000256" key="5">
    <source>
        <dbReference type="ARBA" id="ARBA00022705"/>
    </source>
</evidence>
<reference evidence="17 18" key="1">
    <citation type="submission" date="2023-01" db="EMBL/GenBank/DDBJ databases">
        <title>Cultivation and genomic characterization of new, ubiquitous marine nitrite-oxidizing bacteria from the Nitrospirales.</title>
        <authorList>
            <person name="Mueller A.J."/>
            <person name="Daebeler A."/>
            <person name="Herbold C.W."/>
            <person name="Kirkegaard R.H."/>
            <person name="Daims H."/>
        </authorList>
    </citation>
    <scope>NUCLEOTIDE SEQUENCE [LARGE SCALE GENOMIC DNA]</scope>
    <source>
        <strain evidence="17 18">VA</strain>
    </source>
</reference>
<feature type="binding site" evidence="14">
    <location>
        <position position="435"/>
    </location>
    <ligand>
        <name>Zn(2+)</name>
        <dbReference type="ChEBI" id="CHEBI:29105"/>
    </ligand>
</feature>
<evidence type="ECO:0000256" key="14">
    <source>
        <dbReference type="HAMAP-Rule" id="MF_01588"/>
    </source>
</evidence>
<dbReference type="SUPFAM" id="SSF56091">
    <property type="entry name" value="DNA ligase/mRNA capping enzyme, catalytic domain"/>
    <property type="match status" value="1"/>
</dbReference>
<dbReference type="PANTHER" id="PTHR23389">
    <property type="entry name" value="CHROMOSOME TRANSMISSION FIDELITY FACTOR 18"/>
    <property type="match status" value="1"/>
</dbReference>
<evidence type="ECO:0000256" key="13">
    <source>
        <dbReference type="ARBA" id="ARBA00060881"/>
    </source>
</evidence>
<dbReference type="InterPro" id="IPR041663">
    <property type="entry name" value="DisA/LigA_HHH"/>
</dbReference>
<dbReference type="AlphaFoldDB" id="A0AA96GBM3"/>
<dbReference type="PIRSF" id="PIRSF001604">
    <property type="entry name" value="LigA"/>
    <property type="match status" value="1"/>
</dbReference>
<dbReference type="InterPro" id="IPR013840">
    <property type="entry name" value="DNAligase_N"/>
</dbReference>
<keyword evidence="4 14" id="KW-0436">Ligase</keyword>
<dbReference type="InterPro" id="IPR010994">
    <property type="entry name" value="RuvA_2-like"/>
</dbReference>
<dbReference type="HAMAP" id="MF_01588">
    <property type="entry name" value="DNA_ligase_A"/>
    <property type="match status" value="1"/>
</dbReference>
<dbReference type="InterPro" id="IPR012340">
    <property type="entry name" value="NA-bd_OB-fold"/>
</dbReference>
<dbReference type="InterPro" id="IPR001357">
    <property type="entry name" value="BRCT_dom"/>
</dbReference>
<dbReference type="RefSeq" id="WP_312641330.1">
    <property type="nucleotide sequence ID" value="NZ_CP116967.1"/>
</dbReference>
<dbReference type="InterPro" id="IPR004150">
    <property type="entry name" value="NAD_DNA_ligase_OB"/>
</dbReference>
<keyword evidence="9 14" id="KW-0460">Magnesium</keyword>
<dbReference type="FunFam" id="1.10.150.20:FF:000007">
    <property type="entry name" value="DNA ligase"/>
    <property type="match status" value="1"/>
</dbReference>
<dbReference type="GO" id="GO:0006260">
    <property type="term" value="P:DNA replication"/>
    <property type="evidence" value="ECO:0007669"/>
    <property type="project" value="UniProtKB-KW"/>
</dbReference>
<dbReference type="GO" id="GO:0003677">
    <property type="term" value="F:DNA binding"/>
    <property type="evidence" value="ECO:0007669"/>
    <property type="project" value="InterPro"/>
</dbReference>
<dbReference type="CDD" id="cd00114">
    <property type="entry name" value="LIGANc"/>
    <property type="match status" value="1"/>
</dbReference>
<feature type="binding site" evidence="14">
    <location>
        <position position="341"/>
    </location>
    <ligand>
        <name>NAD(+)</name>
        <dbReference type="ChEBI" id="CHEBI:57540"/>
    </ligand>
</feature>
<evidence type="ECO:0000256" key="8">
    <source>
        <dbReference type="ARBA" id="ARBA00022833"/>
    </source>
</evidence>
<keyword evidence="7 14" id="KW-0227">DNA damage</keyword>
<proteinExistence type="inferred from homology"/>
<feature type="binding site" evidence="14">
    <location>
        <position position="140"/>
    </location>
    <ligand>
        <name>NAD(+)</name>
        <dbReference type="ChEBI" id="CHEBI:57540"/>
    </ligand>
</feature>
<evidence type="ECO:0000259" key="16">
    <source>
        <dbReference type="PROSITE" id="PS50172"/>
    </source>
</evidence>
<comment type="caution">
    <text evidence="14">Lacks conserved residue(s) required for the propagation of feature annotation.</text>
</comment>
<dbReference type="Proteomes" id="UP001302719">
    <property type="component" value="Chromosome"/>
</dbReference>
<feature type="domain" description="BRCT" evidence="16">
    <location>
        <begin position="617"/>
        <end position="687"/>
    </location>
</feature>
<comment type="similarity">
    <text evidence="13 14">Belongs to the NAD-dependent DNA ligase family. LigA subfamily.</text>
</comment>
<dbReference type="Pfam" id="PF12826">
    <property type="entry name" value="HHH_2"/>
    <property type="match status" value="1"/>
</dbReference>
<dbReference type="Pfam" id="PF00533">
    <property type="entry name" value="BRCT"/>
    <property type="match status" value="1"/>
</dbReference>
<evidence type="ECO:0000256" key="9">
    <source>
        <dbReference type="ARBA" id="ARBA00022842"/>
    </source>
</evidence>
<dbReference type="InterPro" id="IPR001679">
    <property type="entry name" value="DNA_ligase"/>
</dbReference>
<dbReference type="NCBIfam" id="TIGR00575">
    <property type="entry name" value="dnlj"/>
    <property type="match status" value="1"/>
</dbReference>
<dbReference type="SUPFAM" id="SSF50249">
    <property type="entry name" value="Nucleic acid-binding proteins"/>
    <property type="match status" value="1"/>
</dbReference>
<dbReference type="FunFam" id="2.40.50.140:FF:000012">
    <property type="entry name" value="DNA ligase"/>
    <property type="match status" value="1"/>
</dbReference>
<dbReference type="SUPFAM" id="SSF47781">
    <property type="entry name" value="RuvA domain 2-like"/>
    <property type="match status" value="1"/>
</dbReference>
<dbReference type="NCBIfam" id="NF005932">
    <property type="entry name" value="PRK07956.1"/>
    <property type="match status" value="1"/>
</dbReference>
<dbReference type="GO" id="GO:0006281">
    <property type="term" value="P:DNA repair"/>
    <property type="evidence" value="ECO:0007669"/>
    <property type="project" value="UniProtKB-KW"/>
</dbReference>
<dbReference type="Gene3D" id="2.40.50.140">
    <property type="entry name" value="Nucleic acid-binding proteins"/>
    <property type="match status" value="1"/>
</dbReference>
<dbReference type="Pfam" id="PF01653">
    <property type="entry name" value="DNA_ligase_aden"/>
    <property type="match status" value="1"/>
</dbReference>
<keyword evidence="8 14" id="KW-0862">Zinc</keyword>
<evidence type="ECO:0000256" key="6">
    <source>
        <dbReference type="ARBA" id="ARBA00022723"/>
    </source>
</evidence>
<evidence type="ECO:0000256" key="7">
    <source>
        <dbReference type="ARBA" id="ARBA00022763"/>
    </source>
</evidence>
<comment type="function">
    <text evidence="1 14">DNA ligase that catalyzes the formation of phosphodiester linkages between 5'-phosphoryl and 3'-hydroxyl groups in double-stranded DNA using NAD as a coenzyme and as the energy source for the reaction. It is essential for DNA replication and repair of damaged DNA.</text>
</comment>
<dbReference type="SUPFAM" id="SSF52113">
    <property type="entry name" value="BRCT domain"/>
    <property type="match status" value="1"/>
</dbReference>
<dbReference type="InterPro" id="IPR013839">
    <property type="entry name" value="DNAligase_adenylation"/>
</dbReference>
<evidence type="ECO:0000256" key="11">
    <source>
        <dbReference type="ARBA" id="ARBA00023204"/>
    </source>
</evidence>
<evidence type="ECO:0000313" key="17">
    <source>
        <dbReference type="EMBL" id="WNM57160.1"/>
    </source>
</evidence>
<dbReference type="PANTHER" id="PTHR23389:SF9">
    <property type="entry name" value="DNA LIGASE"/>
    <property type="match status" value="1"/>
</dbReference>
<dbReference type="Pfam" id="PF14520">
    <property type="entry name" value="HHH_5"/>
    <property type="match status" value="1"/>
</dbReference>
<feature type="binding site" evidence="14">
    <location>
        <position position="457"/>
    </location>
    <ligand>
        <name>Zn(2+)</name>
        <dbReference type="ChEBI" id="CHEBI:29105"/>
    </ligand>
</feature>
<dbReference type="GO" id="GO:0003911">
    <property type="term" value="F:DNA ligase (NAD+) activity"/>
    <property type="evidence" value="ECO:0007669"/>
    <property type="project" value="UniProtKB-UniRule"/>
</dbReference>
<feature type="binding site" evidence="14">
    <location>
        <position position="201"/>
    </location>
    <ligand>
        <name>NAD(+)</name>
        <dbReference type="ChEBI" id="CHEBI:57540"/>
    </ligand>
</feature>
<feature type="binding site" evidence="14">
    <location>
        <begin position="109"/>
        <end position="110"/>
    </location>
    <ligand>
        <name>NAD(+)</name>
        <dbReference type="ChEBI" id="CHEBI:57540"/>
    </ligand>
</feature>
<dbReference type="KEGG" id="nall:PP769_14410"/>
<organism evidence="17 18">
    <name type="scientific">Candidatus Nitrospira allomarina</name>
    <dbReference type="NCBI Taxonomy" id="3020900"/>
    <lineage>
        <taxon>Bacteria</taxon>
        <taxon>Pseudomonadati</taxon>
        <taxon>Nitrospirota</taxon>
        <taxon>Nitrospiria</taxon>
        <taxon>Nitrospirales</taxon>
        <taxon>Nitrospiraceae</taxon>
        <taxon>Nitrospira</taxon>
    </lineage>
</organism>
<dbReference type="InterPro" id="IPR036420">
    <property type="entry name" value="BRCT_dom_sf"/>
</dbReference>
<evidence type="ECO:0000256" key="1">
    <source>
        <dbReference type="ARBA" id="ARBA00004067"/>
    </source>
</evidence>
<dbReference type="FunFam" id="1.10.150.20:FF:000006">
    <property type="entry name" value="DNA ligase"/>
    <property type="match status" value="1"/>
</dbReference>
<evidence type="ECO:0000256" key="3">
    <source>
        <dbReference type="ARBA" id="ARBA00013308"/>
    </source>
</evidence>